<dbReference type="GO" id="GO:0008170">
    <property type="term" value="F:N-methyltransferase activity"/>
    <property type="evidence" value="ECO:0007669"/>
    <property type="project" value="UniProtKB-ARBA"/>
</dbReference>
<dbReference type="Gene3D" id="6.10.140.2220">
    <property type="match status" value="2"/>
</dbReference>
<dbReference type="Gene3D" id="1.10.220.160">
    <property type="match status" value="1"/>
</dbReference>
<dbReference type="SMART" id="SM00317">
    <property type="entry name" value="SET"/>
    <property type="match status" value="1"/>
</dbReference>
<dbReference type="GO" id="GO:0008276">
    <property type="term" value="F:protein methyltransferase activity"/>
    <property type="evidence" value="ECO:0007669"/>
    <property type="project" value="UniProtKB-ARBA"/>
</dbReference>
<keyword evidence="2" id="KW-0863">Zinc-finger</keyword>
<dbReference type="PROSITE" id="PS01360">
    <property type="entry name" value="ZF_MYND_1"/>
    <property type="match status" value="1"/>
</dbReference>
<evidence type="ECO:0000313" key="5">
    <source>
        <dbReference type="EMBL" id="CAG9802454.1"/>
    </source>
</evidence>
<reference evidence="5" key="2">
    <citation type="submission" date="2022-10" db="EMBL/GenBank/DDBJ databases">
        <authorList>
            <consortium name="ENA_rothamsted_submissions"/>
            <consortium name="culmorum"/>
            <person name="King R."/>
        </authorList>
    </citation>
    <scope>NUCLEOTIDE SEQUENCE</scope>
</reference>
<evidence type="ECO:0000313" key="6">
    <source>
        <dbReference type="Proteomes" id="UP001153620"/>
    </source>
</evidence>
<sequence>MDSKKIQNRCAVCNESENLKICSSCEEVSYCSAEHQKKHWKVHKSNCKAYKISTNEKLGRFIEASRGIRAGTVILTENPLVIGPDWSYDLFTTNSTFNCVGCFEPIRMLTHRCPSCKWPCCKHDCIGLNNPKLHDIECSFLKSGLGVQCDSDYSAIRDYFRTDVLFAMKCLLLKIRHPKKFEQLIQLEGHVEDRKDTLNFVESSKQIDYLERNFLKPTKDDAEKLDKLSLPLKDRETLQKIYGIIETNAVYLTANNEVAGLYAIGCIVEHSCVPNCHFLFDKRNGFKLTVRAARDIKKGEHIATCYSNIMWGTLMRQQQLRNMKYFTCSCARCSDPTELGSHLSSLRCIGLDGVECNGIQVPMNPLYGELSEWACEKCPARINGEEIADLLVKMTDEVDHTMEREATVPAIETLMDKLSMFLHPNHYHMFTLKHTLIQLYGNHRDYAIETIDEKFLKRKLHFCDDLLQIVMLLDPYNIRLAIYTAVILYEKFNAIVEMHRRQLNNIPQTIMDAIKCLERAEMILINELDTVHGKQLNRKICEALGQFRSMRK</sequence>
<dbReference type="Pfam" id="PF01753">
    <property type="entry name" value="zf-MYND"/>
    <property type="match status" value="1"/>
</dbReference>
<evidence type="ECO:0000256" key="3">
    <source>
        <dbReference type="ARBA" id="ARBA00022833"/>
    </source>
</evidence>
<dbReference type="GO" id="GO:0008270">
    <property type="term" value="F:zinc ion binding"/>
    <property type="evidence" value="ECO:0007669"/>
    <property type="project" value="UniProtKB-KW"/>
</dbReference>
<feature type="domain" description="MYND-type" evidence="4">
    <location>
        <begin position="10"/>
        <end position="47"/>
    </location>
</feature>
<dbReference type="InterPro" id="IPR053010">
    <property type="entry name" value="SET_SmydA-8"/>
</dbReference>
<dbReference type="OrthoDB" id="3174329at2759"/>
<dbReference type="InterPro" id="IPR001214">
    <property type="entry name" value="SET_dom"/>
</dbReference>
<proteinExistence type="predicted"/>
<dbReference type="SUPFAM" id="SSF82199">
    <property type="entry name" value="SET domain"/>
    <property type="match status" value="1"/>
</dbReference>
<dbReference type="Proteomes" id="UP001153620">
    <property type="component" value="Chromosome 2"/>
</dbReference>
<name>A0A9N9WNC7_9DIPT</name>
<dbReference type="CDD" id="cd20071">
    <property type="entry name" value="SET_SMYD"/>
    <property type="match status" value="1"/>
</dbReference>
<dbReference type="SUPFAM" id="SSF144232">
    <property type="entry name" value="HIT/MYND zinc finger-like"/>
    <property type="match status" value="1"/>
</dbReference>
<gene>
    <name evidence="5" type="ORF">CHIRRI_LOCUS5363</name>
</gene>
<protein>
    <recommendedName>
        <fullName evidence="4">MYND-type domain-containing protein</fullName>
    </recommendedName>
</protein>
<dbReference type="Gene3D" id="2.170.270.10">
    <property type="entry name" value="SET domain"/>
    <property type="match status" value="1"/>
</dbReference>
<dbReference type="Pfam" id="PF00856">
    <property type="entry name" value="SET"/>
    <property type="match status" value="1"/>
</dbReference>
<keyword evidence="3" id="KW-0862">Zinc</keyword>
<dbReference type="EMBL" id="OU895878">
    <property type="protein sequence ID" value="CAG9802454.1"/>
    <property type="molecule type" value="Genomic_DNA"/>
</dbReference>
<keyword evidence="1" id="KW-0479">Metal-binding</keyword>
<organism evidence="5 6">
    <name type="scientific">Chironomus riparius</name>
    <dbReference type="NCBI Taxonomy" id="315576"/>
    <lineage>
        <taxon>Eukaryota</taxon>
        <taxon>Metazoa</taxon>
        <taxon>Ecdysozoa</taxon>
        <taxon>Arthropoda</taxon>
        <taxon>Hexapoda</taxon>
        <taxon>Insecta</taxon>
        <taxon>Pterygota</taxon>
        <taxon>Neoptera</taxon>
        <taxon>Endopterygota</taxon>
        <taxon>Diptera</taxon>
        <taxon>Nematocera</taxon>
        <taxon>Chironomoidea</taxon>
        <taxon>Chironomidae</taxon>
        <taxon>Chironominae</taxon>
        <taxon>Chironomus</taxon>
    </lineage>
</organism>
<accession>A0A9N9WNC7</accession>
<dbReference type="PANTHER" id="PTHR46455:SF2">
    <property type="entry name" value="AT24727P"/>
    <property type="match status" value="1"/>
</dbReference>
<evidence type="ECO:0000256" key="1">
    <source>
        <dbReference type="ARBA" id="ARBA00022723"/>
    </source>
</evidence>
<dbReference type="GO" id="GO:0008757">
    <property type="term" value="F:S-adenosylmethionine-dependent methyltransferase activity"/>
    <property type="evidence" value="ECO:0007669"/>
    <property type="project" value="UniProtKB-ARBA"/>
</dbReference>
<dbReference type="InterPro" id="IPR002893">
    <property type="entry name" value="Znf_MYND"/>
</dbReference>
<reference evidence="5" key="1">
    <citation type="submission" date="2022-01" db="EMBL/GenBank/DDBJ databases">
        <authorList>
            <person name="King R."/>
        </authorList>
    </citation>
    <scope>NUCLEOTIDE SEQUENCE</scope>
</reference>
<keyword evidence="6" id="KW-1185">Reference proteome</keyword>
<dbReference type="AlphaFoldDB" id="A0A9N9WNC7"/>
<evidence type="ECO:0000256" key="2">
    <source>
        <dbReference type="ARBA" id="ARBA00022771"/>
    </source>
</evidence>
<dbReference type="InterPro" id="IPR046341">
    <property type="entry name" value="SET_dom_sf"/>
</dbReference>
<evidence type="ECO:0000259" key="4">
    <source>
        <dbReference type="PROSITE" id="PS01360"/>
    </source>
</evidence>
<dbReference type="PANTHER" id="PTHR46455">
    <property type="entry name" value="SET AND MYND DOMAIN CONTAINING, ARTHROPOD-SPECIFIC, MEMBER 4, ISOFORM A"/>
    <property type="match status" value="1"/>
</dbReference>